<dbReference type="EMBL" id="QYRT01000002">
    <property type="protein sequence ID" value="TIH40754.1"/>
    <property type="molecule type" value="Genomic_DNA"/>
</dbReference>
<evidence type="ECO:0000313" key="2">
    <source>
        <dbReference type="Proteomes" id="UP000306192"/>
    </source>
</evidence>
<dbReference type="AlphaFoldDB" id="A0A4V6U5I3"/>
<dbReference type="SUPFAM" id="SSF50475">
    <property type="entry name" value="FMN-binding split barrel"/>
    <property type="match status" value="1"/>
</dbReference>
<keyword evidence="2" id="KW-1185">Reference proteome</keyword>
<name>A0A4V6U5I3_9MICO</name>
<protein>
    <submittedName>
        <fullName evidence="1">Pyridoxamine 5'-phosphate oxidase family protein</fullName>
    </submittedName>
</protein>
<comment type="caution">
    <text evidence="1">The sequence shown here is derived from an EMBL/GenBank/DDBJ whole genome shotgun (WGS) entry which is preliminary data.</text>
</comment>
<accession>A0A4V6U5I3</accession>
<gene>
    <name evidence="1" type="ORF">D4765_01315</name>
</gene>
<dbReference type="InterPro" id="IPR012349">
    <property type="entry name" value="Split_barrel_FMN-bd"/>
</dbReference>
<evidence type="ECO:0000313" key="1">
    <source>
        <dbReference type="EMBL" id="TIH40754.1"/>
    </source>
</evidence>
<dbReference type="OrthoDB" id="7062584at2"/>
<proteinExistence type="predicted"/>
<reference evidence="1 2" key="1">
    <citation type="journal article" date="2019" name="Microorganisms">
        <title>Systematic Affiliation and Genome Analysis of Subtercola vilae DB165(T) with Particular Emphasis on Cold Adaptation of an Isolate from a High-Altitude Cold Volcano Lake.</title>
        <authorList>
            <person name="Villalobos A.S."/>
            <person name="Wiese J."/>
            <person name="Imhoff J.F."/>
            <person name="Dorador C."/>
            <person name="Keller A."/>
            <person name="Hentschel U."/>
        </authorList>
    </citation>
    <scope>NUCLEOTIDE SEQUENCE [LARGE SCALE GENOMIC DNA]</scope>
    <source>
        <strain evidence="1 2">DB165</strain>
    </source>
</reference>
<dbReference type="InterPro" id="IPR024747">
    <property type="entry name" value="Pyridox_Oxase-rel"/>
</dbReference>
<sequence length="152" mass="16796">MTAEDIDEWSPQGPVTELSVEHCWKLLDGSTFGHLGVSVDNQPEIFPVNYVADGASIVFRTARGAKLRDLIANSSVVFEADAQLENGAWSVTVKGRAEVQGADAPVARDVDLRLPQWVPTAEFIYVRIMPVDIRGRLFERQLRLVPQAHIGD</sequence>
<organism evidence="1 2">
    <name type="scientific">Subtercola vilae</name>
    <dbReference type="NCBI Taxonomy" id="2056433"/>
    <lineage>
        <taxon>Bacteria</taxon>
        <taxon>Bacillati</taxon>
        <taxon>Actinomycetota</taxon>
        <taxon>Actinomycetes</taxon>
        <taxon>Micrococcales</taxon>
        <taxon>Microbacteriaceae</taxon>
        <taxon>Subtercola</taxon>
    </lineage>
</organism>
<dbReference type="Gene3D" id="2.30.110.10">
    <property type="entry name" value="Electron Transport, Fmn-binding Protein, Chain A"/>
    <property type="match status" value="1"/>
</dbReference>
<dbReference type="Proteomes" id="UP000306192">
    <property type="component" value="Unassembled WGS sequence"/>
</dbReference>
<dbReference type="Pfam" id="PF12900">
    <property type="entry name" value="Pyridox_ox_2"/>
    <property type="match status" value="1"/>
</dbReference>